<comment type="caution">
    <text evidence="1">The sequence shown here is derived from an EMBL/GenBank/DDBJ whole genome shotgun (WGS) entry which is preliminary data.</text>
</comment>
<evidence type="ECO:0000313" key="1">
    <source>
        <dbReference type="EMBL" id="MBD6618254.1"/>
    </source>
</evidence>
<name>A0AA40VSK2_9NOST</name>
<dbReference type="RefSeq" id="WP_191759466.1">
    <property type="nucleotide sequence ID" value="NZ_VJXY01000024.1"/>
</dbReference>
<evidence type="ECO:0000313" key="2">
    <source>
        <dbReference type="Proteomes" id="UP001165986"/>
    </source>
</evidence>
<dbReference type="InterPro" id="IPR027417">
    <property type="entry name" value="P-loop_NTPase"/>
</dbReference>
<dbReference type="Proteomes" id="UP001165986">
    <property type="component" value="Unassembled WGS sequence"/>
</dbReference>
<keyword evidence="2" id="KW-1185">Reference proteome</keyword>
<gene>
    <name evidence="1" type="ORF">FNW02_21105</name>
</gene>
<reference evidence="1" key="1">
    <citation type="submission" date="2019-07" db="EMBL/GenBank/DDBJ databases">
        <title>Toxilogical consequences of a new and cryptic species of cyanobacteria (Komarekiella delphini-convector) recovered from the epidermis of a bottlenose dolphin and 1500 ft. in the air.</title>
        <authorList>
            <person name="Brown A.O."/>
            <person name="Dvorak P."/>
            <person name="Villanueva C.D."/>
            <person name="Foss A.J."/>
            <person name="Garvey A.D."/>
            <person name="Gibson Q.A."/>
            <person name="Johansen J.R."/>
            <person name="Casamatta D.A."/>
        </authorList>
    </citation>
    <scope>NUCLEOTIDE SEQUENCE</scope>
    <source>
        <strain evidence="1">SJRDD-AB1</strain>
    </source>
</reference>
<dbReference type="GO" id="GO:0016301">
    <property type="term" value="F:kinase activity"/>
    <property type="evidence" value="ECO:0007669"/>
    <property type="project" value="UniProtKB-KW"/>
</dbReference>
<dbReference type="EMBL" id="VJXY01000024">
    <property type="protein sequence ID" value="MBD6618254.1"/>
    <property type="molecule type" value="Genomic_DNA"/>
</dbReference>
<accession>A0AA40VSK2</accession>
<proteinExistence type="predicted"/>
<organism evidence="1 2">
    <name type="scientific">Komarekiella delphini-convector SJRDD-AB1</name>
    <dbReference type="NCBI Taxonomy" id="2593771"/>
    <lineage>
        <taxon>Bacteria</taxon>
        <taxon>Bacillati</taxon>
        <taxon>Cyanobacteriota</taxon>
        <taxon>Cyanophyceae</taxon>
        <taxon>Nostocales</taxon>
        <taxon>Nostocaceae</taxon>
        <taxon>Komarekiella</taxon>
        <taxon>Komarekiella delphini-convector</taxon>
    </lineage>
</organism>
<keyword evidence="1" id="KW-0808">Transferase</keyword>
<keyword evidence="1" id="KW-0418">Kinase</keyword>
<dbReference type="AlphaFoldDB" id="A0AA40VSK2"/>
<dbReference type="SUPFAM" id="SSF52540">
    <property type="entry name" value="P-loop containing nucleoside triphosphate hydrolases"/>
    <property type="match status" value="1"/>
</dbReference>
<dbReference type="Gene3D" id="3.40.50.300">
    <property type="entry name" value="P-loop containing nucleotide triphosphate hydrolases"/>
    <property type="match status" value="1"/>
</dbReference>
<protein>
    <submittedName>
        <fullName evidence="1">Glycerate kinase</fullName>
    </submittedName>
</protein>
<sequence length="348" mass="39494">MKSWFEEILTGTEVEETWQQEAREAALTDKLRATAFGITPENVDEVIQVRSHLLKSVLPAFSEFCQTNLQVQPQEMLQVLWDLWLPLGIKLASHCQQLERPLIQGILGAQGTGKTTMSKVLNLILQQLGYRTLGLSLDDLYKTYSDRLALIQQDPRLIWRGPPGTHDIELGLNLIDQIRQRQSPVIVPRFDKSAYGGAGDRTTPEIITGVDIVLFEGWFVGVQPINADLFDTAPPPIITDEDKTFARDINHRLHDYLPLWARLDSLILLYPTDYRCSLEWRKQAEQQMIAAGKSGMSNAEIEQFVNYFWRSLHPELFIKPLLADPTAVDLVIEIQADHSFGAVYSDRA</sequence>